<evidence type="ECO:0000313" key="11">
    <source>
        <dbReference type="EMBL" id="MFC6198948.1"/>
    </source>
</evidence>
<gene>
    <name evidence="11" type="ORF">ACFQDM_12715</name>
</gene>
<keyword evidence="4" id="KW-0479">Metal-binding</keyword>
<comment type="cofactor">
    <cofactor evidence="1">
        <name>Zn(2+)</name>
        <dbReference type="ChEBI" id="CHEBI:29105"/>
    </cofactor>
</comment>
<evidence type="ECO:0000313" key="12">
    <source>
        <dbReference type="Proteomes" id="UP001596303"/>
    </source>
</evidence>
<feature type="domain" description="Peptidase M13 C-terminal" evidence="9">
    <location>
        <begin position="510"/>
        <end position="715"/>
    </location>
</feature>
<dbReference type="Pfam" id="PF01431">
    <property type="entry name" value="Peptidase_M13"/>
    <property type="match status" value="1"/>
</dbReference>
<dbReference type="InterPro" id="IPR018497">
    <property type="entry name" value="Peptidase_M13_C"/>
</dbReference>
<dbReference type="RefSeq" id="WP_377379602.1">
    <property type="nucleotide sequence ID" value="NZ_JBHSSW010000017.1"/>
</dbReference>
<keyword evidence="8" id="KW-0732">Signal</keyword>
<keyword evidence="3" id="KW-0645">Protease</keyword>
<evidence type="ECO:0000256" key="7">
    <source>
        <dbReference type="ARBA" id="ARBA00023049"/>
    </source>
</evidence>
<evidence type="ECO:0000259" key="10">
    <source>
        <dbReference type="Pfam" id="PF05649"/>
    </source>
</evidence>
<reference evidence="12" key="1">
    <citation type="journal article" date="2019" name="Int. J. Syst. Evol. Microbiol.">
        <title>The Global Catalogue of Microorganisms (GCM) 10K type strain sequencing project: providing services to taxonomists for standard genome sequencing and annotation.</title>
        <authorList>
            <consortium name="The Broad Institute Genomics Platform"/>
            <consortium name="The Broad Institute Genome Sequencing Center for Infectious Disease"/>
            <person name="Wu L."/>
            <person name="Ma J."/>
        </authorList>
    </citation>
    <scope>NUCLEOTIDE SEQUENCE [LARGE SCALE GENOMIC DNA]</scope>
    <source>
        <strain evidence="12">CGMCC-1.15741</strain>
    </source>
</reference>
<evidence type="ECO:0000256" key="8">
    <source>
        <dbReference type="SAM" id="SignalP"/>
    </source>
</evidence>
<evidence type="ECO:0000256" key="4">
    <source>
        <dbReference type="ARBA" id="ARBA00022723"/>
    </source>
</evidence>
<dbReference type="PANTHER" id="PTHR11733:SF167">
    <property type="entry name" value="FI17812P1-RELATED"/>
    <property type="match status" value="1"/>
</dbReference>
<dbReference type="CDD" id="cd08662">
    <property type="entry name" value="M13"/>
    <property type="match status" value="1"/>
</dbReference>
<dbReference type="Gene3D" id="3.40.390.10">
    <property type="entry name" value="Collagenase (Catalytic Domain)"/>
    <property type="match status" value="1"/>
</dbReference>
<keyword evidence="12" id="KW-1185">Reference proteome</keyword>
<sequence length="718" mass="79757">MKNILLAASSFAALTFASAPIALANPDEAPEASAETAAADTTNHPVLGAWGIELDDRYLDVTPGDDFNRYVNGKWLDTFEIPADKSNYGMFTRLADEAEEQVRDIIEEAAAKSPAADTLEGKIAAIYNAYMDVDAINAAGLAPAQPYLDRIAAMETREDLAEIFAATGFRSPVSGWVDVDSKQTDQYIFYVTQGGLGLPDRSYYLEDNAKNEEIREAYKSYLATLLEKAGYENAEEAAESVYQLEYQIAEEHWDRALGRNRNLTYNKMSKDELIALGGDFPVETLLAGLGLADQENFVVRQVTPTAEEIEENGLTEEQQALLGGGIAGILSVAQTADLDAWKAYLTAHFLSSHADVLPSEIDDAQFAFYGQTLRGQPEQRERWKRAVSTTEGAVGEAVGKIYVEQHFKPEAKDAMEDLVENLRKAMAKNLDELEWMGDDTKVEAHDKLAKFTPKIGYPETFETYDSLSVAGDDAFGNEMAVSEWQYEDMISQLGEPIDTDEWFMYPQTVNAYYSPNRNEIVFPAAILQPPFFDLYADPAVNYGAIGAVIGHEMGHGFDDQGAKSDGDGTLRNWWTDADKEAFESRTKTLVAQYNGFCPIDNDDDKVCVNGALTLGENIGDLGGLSMAYTAYKLSLNGEEAPIIDGYTGDQRFFMAWAQVWKRLYREDALRTQLMTDPHSPANYRINGIVRNLDAWYDAFDVSEDDELYLPPEERVSIW</sequence>
<dbReference type="EMBL" id="JBHSSW010000017">
    <property type="protein sequence ID" value="MFC6198948.1"/>
    <property type="molecule type" value="Genomic_DNA"/>
</dbReference>
<keyword evidence="6" id="KW-0862">Zinc</keyword>
<comment type="caution">
    <text evidence="11">The sequence shown here is derived from an EMBL/GenBank/DDBJ whole genome shotgun (WGS) entry which is preliminary data.</text>
</comment>
<dbReference type="InterPro" id="IPR024079">
    <property type="entry name" value="MetalloPept_cat_dom_sf"/>
</dbReference>
<evidence type="ECO:0000256" key="6">
    <source>
        <dbReference type="ARBA" id="ARBA00022833"/>
    </source>
</evidence>
<dbReference type="InterPro" id="IPR008753">
    <property type="entry name" value="Peptidase_M13_N"/>
</dbReference>
<feature type="signal peptide" evidence="8">
    <location>
        <begin position="1"/>
        <end position="24"/>
    </location>
</feature>
<proteinExistence type="inferred from homology"/>
<dbReference type="PANTHER" id="PTHR11733">
    <property type="entry name" value="ZINC METALLOPROTEASE FAMILY M13 NEPRILYSIN-RELATED"/>
    <property type="match status" value="1"/>
</dbReference>
<evidence type="ECO:0000256" key="5">
    <source>
        <dbReference type="ARBA" id="ARBA00022801"/>
    </source>
</evidence>
<dbReference type="InterPro" id="IPR042089">
    <property type="entry name" value="Peptidase_M13_dom_2"/>
</dbReference>
<feature type="domain" description="Peptidase M13 N-terminal" evidence="10">
    <location>
        <begin position="63"/>
        <end position="458"/>
    </location>
</feature>
<name>A0ABW1SCG7_9PROT</name>
<organism evidence="11 12">
    <name type="scientific">Ponticaulis profundi</name>
    <dbReference type="NCBI Taxonomy" id="2665222"/>
    <lineage>
        <taxon>Bacteria</taxon>
        <taxon>Pseudomonadati</taxon>
        <taxon>Pseudomonadota</taxon>
        <taxon>Alphaproteobacteria</taxon>
        <taxon>Hyphomonadales</taxon>
        <taxon>Hyphomonadaceae</taxon>
        <taxon>Ponticaulis</taxon>
    </lineage>
</organism>
<dbReference type="Gene3D" id="1.10.1380.10">
    <property type="entry name" value="Neutral endopeptidase , domain2"/>
    <property type="match status" value="1"/>
</dbReference>
<dbReference type="PROSITE" id="PS51885">
    <property type="entry name" value="NEPRILYSIN"/>
    <property type="match status" value="1"/>
</dbReference>
<evidence type="ECO:0000259" key="9">
    <source>
        <dbReference type="Pfam" id="PF01431"/>
    </source>
</evidence>
<comment type="similarity">
    <text evidence="2">Belongs to the peptidase M13 family.</text>
</comment>
<dbReference type="InterPro" id="IPR000718">
    <property type="entry name" value="Peptidase_M13"/>
</dbReference>
<accession>A0ABW1SCG7</accession>
<keyword evidence="7" id="KW-0482">Metalloprotease</keyword>
<feature type="chain" id="PRO_5046990095" evidence="8">
    <location>
        <begin position="25"/>
        <end position="718"/>
    </location>
</feature>
<dbReference type="Pfam" id="PF05649">
    <property type="entry name" value="Peptidase_M13_N"/>
    <property type="match status" value="1"/>
</dbReference>
<evidence type="ECO:0000256" key="1">
    <source>
        <dbReference type="ARBA" id="ARBA00001947"/>
    </source>
</evidence>
<keyword evidence="5" id="KW-0378">Hydrolase</keyword>
<dbReference type="SUPFAM" id="SSF55486">
    <property type="entry name" value="Metalloproteases ('zincins'), catalytic domain"/>
    <property type="match status" value="1"/>
</dbReference>
<evidence type="ECO:0000256" key="3">
    <source>
        <dbReference type="ARBA" id="ARBA00022670"/>
    </source>
</evidence>
<protein>
    <submittedName>
        <fullName evidence="11">M13 family metallopeptidase</fullName>
    </submittedName>
</protein>
<evidence type="ECO:0000256" key="2">
    <source>
        <dbReference type="ARBA" id="ARBA00007357"/>
    </source>
</evidence>
<dbReference type="PRINTS" id="PR00786">
    <property type="entry name" value="NEPRILYSIN"/>
</dbReference>
<dbReference type="Proteomes" id="UP001596303">
    <property type="component" value="Unassembled WGS sequence"/>
</dbReference>